<keyword evidence="2" id="KW-1185">Reference proteome</keyword>
<proteinExistence type="predicted"/>
<evidence type="ECO:0000313" key="1">
    <source>
        <dbReference type="EMBL" id="CAG8853888.1"/>
    </source>
</evidence>
<dbReference type="Gene3D" id="3.40.640.10">
    <property type="entry name" value="Type I PLP-dependent aspartate aminotransferase-like (Major domain)"/>
    <property type="match status" value="1"/>
</dbReference>
<feature type="non-terminal residue" evidence="1">
    <location>
        <position position="78"/>
    </location>
</feature>
<evidence type="ECO:0000313" key="2">
    <source>
        <dbReference type="Proteomes" id="UP000789901"/>
    </source>
</evidence>
<name>A0ABN7XHN7_GIGMA</name>
<dbReference type="InterPro" id="IPR015421">
    <property type="entry name" value="PyrdxlP-dep_Trfase_major"/>
</dbReference>
<protein>
    <submittedName>
        <fullName evidence="1">44641_t:CDS:1</fullName>
    </submittedName>
</protein>
<dbReference type="SUPFAM" id="SSF53383">
    <property type="entry name" value="PLP-dependent transferases"/>
    <property type="match status" value="1"/>
</dbReference>
<organism evidence="1 2">
    <name type="scientific">Gigaspora margarita</name>
    <dbReference type="NCBI Taxonomy" id="4874"/>
    <lineage>
        <taxon>Eukaryota</taxon>
        <taxon>Fungi</taxon>
        <taxon>Fungi incertae sedis</taxon>
        <taxon>Mucoromycota</taxon>
        <taxon>Glomeromycotina</taxon>
        <taxon>Glomeromycetes</taxon>
        <taxon>Diversisporales</taxon>
        <taxon>Gigasporaceae</taxon>
        <taxon>Gigaspora</taxon>
    </lineage>
</organism>
<sequence length="78" mass="8513">MAHMSMEPTLASNLGYMGALQYNQNNVTVEASPLTTYIEILVGKQLCEMLGFNTTNTENELSWGHITCDGSVANLESI</sequence>
<dbReference type="Proteomes" id="UP000789901">
    <property type="component" value="Unassembled WGS sequence"/>
</dbReference>
<dbReference type="EMBL" id="CAJVQB010130431">
    <property type="protein sequence ID" value="CAG8853888.1"/>
    <property type="molecule type" value="Genomic_DNA"/>
</dbReference>
<reference evidence="1 2" key="1">
    <citation type="submission" date="2021-06" db="EMBL/GenBank/DDBJ databases">
        <authorList>
            <person name="Kallberg Y."/>
            <person name="Tangrot J."/>
            <person name="Rosling A."/>
        </authorList>
    </citation>
    <scope>NUCLEOTIDE SEQUENCE [LARGE SCALE GENOMIC DNA]</scope>
    <source>
        <strain evidence="1 2">120-4 pot B 10/14</strain>
    </source>
</reference>
<dbReference type="InterPro" id="IPR015424">
    <property type="entry name" value="PyrdxlP-dep_Trfase"/>
</dbReference>
<accession>A0ABN7XHN7</accession>
<gene>
    <name evidence="1" type="ORF">GMARGA_LOCUS42709</name>
</gene>
<comment type="caution">
    <text evidence="1">The sequence shown here is derived from an EMBL/GenBank/DDBJ whole genome shotgun (WGS) entry which is preliminary data.</text>
</comment>